<keyword evidence="2" id="KW-1185">Reference proteome</keyword>
<accession>A0A0B0PGD2</accession>
<dbReference type="AlphaFoldDB" id="A0A0B0PGD2"/>
<sequence>MGMVSTKAFMIHTAWLLTHTALCNLTD</sequence>
<dbReference type="Proteomes" id="UP000032142">
    <property type="component" value="Unassembled WGS sequence"/>
</dbReference>
<evidence type="ECO:0000313" key="1">
    <source>
        <dbReference type="EMBL" id="KHG23509.1"/>
    </source>
</evidence>
<evidence type="ECO:0000313" key="2">
    <source>
        <dbReference type="Proteomes" id="UP000032142"/>
    </source>
</evidence>
<dbReference type="EMBL" id="KN425307">
    <property type="protein sequence ID" value="KHG23509.1"/>
    <property type="molecule type" value="Genomic_DNA"/>
</dbReference>
<organism evidence="1 2">
    <name type="scientific">Gossypium arboreum</name>
    <name type="common">Tree cotton</name>
    <name type="synonym">Gossypium nanking</name>
    <dbReference type="NCBI Taxonomy" id="29729"/>
    <lineage>
        <taxon>Eukaryota</taxon>
        <taxon>Viridiplantae</taxon>
        <taxon>Streptophyta</taxon>
        <taxon>Embryophyta</taxon>
        <taxon>Tracheophyta</taxon>
        <taxon>Spermatophyta</taxon>
        <taxon>Magnoliopsida</taxon>
        <taxon>eudicotyledons</taxon>
        <taxon>Gunneridae</taxon>
        <taxon>Pentapetalae</taxon>
        <taxon>rosids</taxon>
        <taxon>malvids</taxon>
        <taxon>Malvales</taxon>
        <taxon>Malvaceae</taxon>
        <taxon>Malvoideae</taxon>
        <taxon>Gossypium</taxon>
    </lineage>
</organism>
<reference evidence="2" key="1">
    <citation type="submission" date="2014-09" db="EMBL/GenBank/DDBJ databases">
        <authorList>
            <person name="Mudge J."/>
            <person name="Ramaraj T."/>
            <person name="Lindquist I.E."/>
            <person name="Bharti A.K."/>
            <person name="Sundararajan A."/>
            <person name="Cameron C.T."/>
            <person name="Woodward J.E."/>
            <person name="May G.D."/>
            <person name="Brubaker C."/>
            <person name="Broadhvest J."/>
            <person name="Wilkins T.A."/>
        </authorList>
    </citation>
    <scope>NUCLEOTIDE SEQUENCE</scope>
    <source>
        <strain evidence="2">cv. AKA8401</strain>
    </source>
</reference>
<protein>
    <submittedName>
        <fullName evidence="1">Uncharacterized protein</fullName>
    </submittedName>
</protein>
<name>A0A0B0PGD2_GOSAR</name>
<gene>
    <name evidence="1" type="ORF">F383_30163</name>
</gene>
<proteinExistence type="predicted"/>